<evidence type="ECO:0000313" key="2">
    <source>
        <dbReference type="Proteomes" id="UP001500729"/>
    </source>
</evidence>
<sequence>MLRCSTRNAARYVGAEKADEYGRLNAGEGSAVVRVSSAKIIAENNITGE</sequence>
<protein>
    <submittedName>
        <fullName evidence="1">Uncharacterized protein</fullName>
    </submittedName>
</protein>
<dbReference type="RefSeq" id="WP_009946400.1">
    <property type="nucleotide sequence ID" value="NZ_BAAAGS010000031.1"/>
</dbReference>
<gene>
    <name evidence="1" type="ORF">GCM10009533_44400</name>
</gene>
<keyword evidence="2" id="KW-1185">Reference proteome</keyword>
<evidence type="ECO:0000313" key="1">
    <source>
        <dbReference type="EMBL" id="GAA0540436.1"/>
    </source>
</evidence>
<reference evidence="2" key="1">
    <citation type="journal article" date="2019" name="Int. J. Syst. Evol. Microbiol.">
        <title>The Global Catalogue of Microorganisms (GCM) 10K type strain sequencing project: providing services to taxonomists for standard genome sequencing and annotation.</title>
        <authorList>
            <consortium name="The Broad Institute Genomics Platform"/>
            <consortium name="The Broad Institute Genome Sequencing Center for Infectious Disease"/>
            <person name="Wu L."/>
            <person name="Ma J."/>
        </authorList>
    </citation>
    <scope>NUCLEOTIDE SEQUENCE [LARGE SCALE GENOMIC DNA]</scope>
    <source>
        <strain evidence="2">JCM 10303</strain>
    </source>
</reference>
<dbReference type="EMBL" id="BAAAGS010000031">
    <property type="protein sequence ID" value="GAA0540436.1"/>
    <property type="molecule type" value="Genomic_DNA"/>
</dbReference>
<name>A0ABP3NB99_SACER</name>
<accession>A0ABP3NB99</accession>
<organism evidence="1 2">
    <name type="scientific">Saccharopolyspora erythraea</name>
    <name type="common">Streptomyces erythraeus</name>
    <dbReference type="NCBI Taxonomy" id="1836"/>
    <lineage>
        <taxon>Bacteria</taxon>
        <taxon>Bacillati</taxon>
        <taxon>Actinomycetota</taxon>
        <taxon>Actinomycetes</taxon>
        <taxon>Pseudonocardiales</taxon>
        <taxon>Pseudonocardiaceae</taxon>
        <taxon>Saccharopolyspora</taxon>
    </lineage>
</organism>
<dbReference type="Proteomes" id="UP001500729">
    <property type="component" value="Unassembled WGS sequence"/>
</dbReference>
<comment type="caution">
    <text evidence="1">The sequence shown here is derived from an EMBL/GenBank/DDBJ whole genome shotgun (WGS) entry which is preliminary data.</text>
</comment>
<proteinExistence type="predicted"/>